<evidence type="ECO:0000313" key="2">
    <source>
        <dbReference type="Proteomes" id="UP000664940"/>
    </source>
</evidence>
<organism evidence="1 2">
    <name type="scientific">Phyllostomus discolor</name>
    <name type="common">pale spear-nosed bat</name>
    <dbReference type="NCBI Taxonomy" id="89673"/>
    <lineage>
        <taxon>Eukaryota</taxon>
        <taxon>Metazoa</taxon>
        <taxon>Chordata</taxon>
        <taxon>Craniata</taxon>
        <taxon>Vertebrata</taxon>
        <taxon>Euteleostomi</taxon>
        <taxon>Mammalia</taxon>
        <taxon>Eutheria</taxon>
        <taxon>Laurasiatheria</taxon>
        <taxon>Chiroptera</taxon>
        <taxon>Yangochiroptera</taxon>
        <taxon>Phyllostomidae</taxon>
        <taxon>Phyllostominae</taxon>
        <taxon>Phyllostomus</taxon>
    </lineage>
</organism>
<evidence type="ECO:0000313" key="1">
    <source>
        <dbReference type="EMBL" id="KAF6074908.1"/>
    </source>
</evidence>
<proteinExistence type="predicted"/>
<protein>
    <submittedName>
        <fullName evidence="1">Uncharacterized protein</fullName>
    </submittedName>
</protein>
<dbReference type="AlphaFoldDB" id="A0A833YIK5"/>
<comment type="caution">
    <text evidence="1">The sequence shown here is derived from an EMBL/GenBank/DDBJ whole genome shotgun (WGS) entry which is preliminary data.</text>
</comment>
<dbReference type="Proteomes" id="UP000664940">
    <property type="component" value="Unassembled WGS sequence"/>
</dbReference>
<dbReference type="EMBL" id="JABVXQ010000015">
    <property type="protein sequence ID" value="KAF6074908.1"/>
    <property type="molecule type" value="Genomic_DNA"/>
</dbReference>
<sequence length="124" mass="13821">MMLPPTEPHQPGPRSLLRAKVPPKVACLSERWMLVGKGGQRREKVEVTVFSYRVHPTICSYLCCCLLHTIVLPSLFSLPPMDSGEHRQLKSSAFLLLPEASHGRGSYPAFCGIFDGFRMPVDNV</sequence>
<reference evidence="1 2" key="1">
    <citation type="journal article" date="2020" name="Nature">
        <title>Six reference-quality genomes reveal evolution of bat adaptations.</title>
        <authorList>
            <person name="Jebb D."/>
            <person name="Huang Z."/>
            <person name="Pippel M."/>
            <person name="Hughes G.M."/>
            <person name="Lavrichenko K."/>
            <person name="Devanna P."/>
            <person name="Winkler S."/>
            <person name="Jermiin L.S."/>
            <person name="Skirmuntt E.C."/>
            <person name="Katzourakis A."/>
            <person name="Burkitt-Gray L."/>
            <person name="Ray D.A."/>
            <person name="Sullivan K.A.M."/>
            <person name="Roscito J.G."/>
            <person name="Kirilenko B.M."/>
            <person name="Davalos L.M."/>
            <person name="Corthals A.P."/>
            <person name="Power M.L."/>
            <person name="Jones G."/>
            <person name="Ransome R.D."/>
            <person name="Dechmann D.K.N."/>
            <person name="Locatelli A.G."/>
            <person name="Puechmaille S.J."/>
            <person name="Fedrigo O."/>
            <person name="Jarvis E.D."/>
            <person name="Hiller M."/>
            <person name="Vernes S.C."/>
            <person name="Myers E.W."/>
            <person name="Teeling E.C."/>
        </authorList>
    </citation>
    <scope>NUCLEOTIDE SEQUENCE [LARGE SCALE GENOMIC DNA]</scope>
    <source>
        <strain evidence="1">Bat1K_MPI-CBG_1</strain>
    </source>
</reference>
<name>A0A833YIK5_9CHIR</name>
<gene>
    <name evidence="1" type="ORF">HJG60_009318</name>
</gene>
<accession>A0A833YIK5</accession>